<dbReference type="AlphaFoldDB" id="A0AAD5WPC3"/>
<proteinExistence type="predicted"/>
<organism evidence="1 2">
    <name type="scientific">Zalerion maritima</name>
    <dbReference type="NCBI Taxonomy" id="339359"/>
    <lineage>
        <taxon>Eukaryota</taxon>
        <taxon>Fungi</taxon>
        <taxon>Dikarya</taxon>
        <taxon>Ascomycota</taxon>
        <taxon>Pezizomycotina</taxon>
        <taxon>Sordariomycetes</taxon>
        <taxon>Lulworthiomycetidae</taxon>
        <taxon>Lulworthiales</taxon>
        <taxon>Lulworthiaceae</taxon>
        <taxon>Zalerion</taxon>
    </lineage>
</organism>
<dbReference type="InterPro" id="IPR046670">
    <property type="entry name" value="DUF6540"/>
</dbReference>
<keyword evidence="2" id="KW-1185">Reference proteome</keyword>
<dbReference type="Pfam" id="PF20174">
    <property type="entry name" value="DUF6540"/>
    <property type="match status" value="1"/>
</dbReference>
<accession>A0AAD5WPC3</accession>
<dbReference type="Proteomes" id="UP001201980">
    <property type="component" value="Unassembled WGS sequence"/>
</dbReference>
<gene>
    <name evidence="1" type="ORF">MKZ38_007201</name>
</gene>
<comment type="caution">
    <text evidence="1">The sequence shown here is derived from an EMBL/GenBank/DDBJ whole genome shotgun (WGS) entry which is preliminary data.</text>
</comment>
<reference evidence="1" key="1">
    <citation type="submission" date="2022-07" db="EMBL/GenBank/DDBJ databases">
        <title>Draft genome sequence of Zalerion maritima ATCC 34329, a (micro)plastics degrading marine fungus.</title>
        <authorList>
            <person name="Paco A."/>
            <person name="Goncalves M.F.M."/>
            <person name="Rocha-Santos T.A.P."/>
            <person name="Alves A."/>
        </authorList>
    </citation>
    <scope>NUCLEOTIDE SEQUENCE</scope>
    <source>
        <strain evidence="1">ATCC 34329</strain>
    </source>
</reference>
<protein>
    <submittedName>
        <fullName evidence="1">Uncharacterized protein</fullName>
    </submittedName>
</protein>
<name>A0AAD5WPC3_9PEZI</name>
<sequence length="124" mass="13928">MSYQVFLVEYLGVPLNHHAIFVETTPENGTGYIFQVIGNIQNGMEYENKVGYRPEESQSFVSKSFLGSVDAVNYGRIGEICSSIPPPKKQFQGSRRLYPGEPLRRCHEWTQDAIAELSNAGVLQ</sequence>
<evidence type="ECO:0000313" key="2">
    <source>
        <dbReference type="Proteomes" id="UP001201980"/>
    </source>
</evidence>
<evidence type="ECO:0000313" key="1">
    <source>
        <dbReference type="EMBL" id="KAJ2894820.1"/>
    </source>
</evidence>
<dbReference type="EMBL" id="JAKWBI020000454">
    <property type="protein sequence ID" value="KAJ2894820.1"/>
    <property type="molecule type" value="Genomic_DNA"/>
</dbReference>